<organism evidence="1">
    <name type="scientific">Arundo donax</name>
    <name type="common">Giant reed</name>
    <name type="synonym">Donax arundinaceus</name>
    <dbReference type="NCBI Taxonomy" id="35708"/>
    <lineage>
        <taxon>Eukaryota</taxon>
        <taxon>Viridiplantae</taxon>
        <taxon>Streptophyta</taxon>
        <taxon>Embryophyta</taxon>
        <taxon>Tracheophyta</taxon>
        <taxon>Spermatophyta</taxon>
        <taxon>Magnoliopsida</taxon>
        <taxon>Liliopsida</taxon>
        <taxon>Poales</taxon>
        <taxon>Poaceae</taxon>
        <taxon>PACMAD clade</taxon>
        <taxon>Arundinoideae</taxon>
        <taxon>Arundineae</taxon>
        <taxon>Arundo</taxon>
    </lineage>
</organism>
<proteinExistence type="predicted"/>
<sequence length="189" mass="20800">MGRSTPSSGGCGLPRWTQSRGLVLRGCSTVESGHHRICNALVATTFLKLGVALSISPLTPARQFHEGLHVMARSRPGGARIGFELGPSPNPRSGKSMKGNHGRAMDRSSPTLTRWGASFFTLVLHNILAFCSWIDVLNSTCCILFSPNLFLSLGRDSICCAQDSRAPRQDANRAWDRIRWSKRFMTMIR</sequence>
<accession>A0A0A9GKH7</accession>
<name>A0A0A9GKH7_ARUDO</name>
<protein>
    <submittedName>
        <fullName evidence="1">Uncharacterized protein</fullName>
    </submittedName>
</protein>
<evidence type="ECO:0000313" key="1">
    <source>
        <dbReference type="EMBL" id="JAE21168.1"/>
    </source>
</evidence>
<dbReference type="AlphaFoldDB" id="A0A0A9GKH7"/>
<dbReference type="EMBL" id="GBRH01176728">
    <property type="protein sequence ID" value="JAE21168.1"/>
    <property type="molecule type" value="Transcribed_RNA"/>
</dbReference>
<reference evidence="1" key="2">
    <citation type="journal article" date="2015" name="Data Brief">
        <title>Shoot transcriptome of the giant reed, Arundo donax.</title>
        <authorList>
            <person name="Barrero R.A."/>
            <person name="Guerrero F.D."/>
            <person name="Moolhuijzen P."/>
            <person name="Goolsby J.A."/>
            <person name="Tidwell J."/>
            <person name="Bellgard S.E."/>
            <person name="Bellgard M.I."/>
        </authorList>
    </citation>
    <scope>NUCLEOTIDE SEQUENCE</scope>
    <source>
        <tissue evidence="1">Shoot tissue taken approximately 20 cm above the soil surface</tissue>
    </source>
</reference>
<reference evidence="1" key="1">
    <citation type="submission" date="2014-09" db="EMBL/GenBank/DDBJ databases">
        <authorList>
            <person name="Magalhaes I.L.F."/>
            <person name="Oliveira U."/>
            <person name="Santos F.R."/>
            <person name="Vidigal T.H.D.A."/>
            <person name="Brescovit A.D."/>
            <person name="Santos A.J."/>
        </authorList>
    </citation>
    <scope>NUCLEOTIDE SEQUENCE</scope>
    <source>
        <tissue evidence="1">Shoot tissue taken approximately 20 cm above the soil surface</tissue>
    </source>
</reference>